<dbReference type="EMBL" id="CAJGYO010000014">
    <property type="protein sequence ID" value="CAD6267937.1"/>
    <property type="molecule type" value="Genomic_DNA"/>
</dbReference>
<feature type="transmembrane region" description="Helical" evidence="6">
    <location>
        <begin position="186"/>
        <end position="209"/>
    </location>
</feature>
<evidence type="ECO:0000256" key="6">
    <source>
        <dbReference type="SAM" id="Phobius"/>
    </source>
</evidence>
<dbReference type="InterPro" id="IPR036259">
    <property type="entry name" value="MFS_trans_sf"/>
</dbReference>
<dbReference type="OrthoDB" id="10262656at2759"/>
<comment type="caution">
    <text evidence="8">The sequence shown here is derived from an EMBL/GenBank/DDBJ whole genome shotgun (WGS) entry which is preliminary data.</text>
</comment>
<evidence type="ECO:0000313" key="8">
    <source>
        <dbReference type="EMBL" id="CAD6267937.1"/>
    </source>
</evidence>
<evidence type="ECO:0000256" key="4">
    <source>
        <dbReference type="ARBA" id="ARBA00022989"/>
    </source>
</evidence>
<dbReference type="Pfam" id="PF07690">
    <property type="entry name" value="MFS_1"/>
    <property type="match status" value="1"/>
</dbReference>
<dbReference type="PANTHER" id="PTHR23504">
    <property type="entry name" value="MAJOR FACILITATOR SUPERFAMILY DOMAIN-CONTAINING PROTEIN 10"/>
    <property type="match status" value="1"/>
</dbReference>
<evidence type="ECO:0000256" key="5">
    <source>
        <dbReference type="ARBA" id="ARBA00023136"/>
    </source>
</evidence>
<feature type="transmembrane region" description="Helical" evidence="6">
    <location>
        <begin position="143"/>
        <end position="166"/>
    </location>
</feature>
<keyword evidence="5 6" id="KW-0472">Membrane</keyword>
<keyword evidence="3 6" id="KW-0812">Transmembrane</keyword>
<dbReference type="Gene3D" id="1.20.1250.20">
    <property type="entry name" value="MFS general substrate transporter like domains"/>
    <property type="match status" value="1"/>
</dbReference>
<accession>A0A811RD93</accession>
<feature type="domain" description="Major facilitator superfamily (MFS) profile" evidence="7">
    <location>
        <begin position="15"/>
        <end position="407"/>
    </location>
</feature>
<dbReference type="SUPFAM" id="SSF103473">
    <property type="entry name" value="MFS general substrate transporter"/>
    <property type="match status" value="1"/>
</dbReference>
<feature type="transmembrane region" description="Helical" evidence="6">
    <location>
        <begin position="16"/>
        <end position="41"/>
    </location>
</feature>
<feature type="transmembrane region" description="Helical" evidence="6">
    <location>
        <begin position="87"/>
        <end position="106"/>
    </location>
</feature>
<protein>
    <recommendedName>
        <fullName evidence="7">Major facilitator superfamily (MFS) profile domain-containing protein</fullName>
    </recommendedName>
</protein>
<feature type="transmembrane region" description="Helical" evidence="6">
    <location>
        <begin position="293"/>
        <end position="312"/>
    </location>
</feature>
<feature type="transmembrane region" description="Helical" evidence="6">
    <location>
        <begin position="324"/>
        <end position="343"/>
    </location>
</feature>
<feature type="transmembrane region" description="Helical" evidence="6">
    <location>
        <begin position="112"/>
        <end position="131"/>
    </location>
</feature>
<name>A0A811RD93_9POAL</name>
<evidence type="ECO:0000256" key="2">
    <source>
        <dbReference type="ARBA" id="ARBA00022448"/>
    </source>
</evidence>
<feature type="transmembrane region" description="Helical" evidence="6">
    <location>
        <begin position="253"/>
        <end position="273"/>
    </location>
</feature>
<dbReference type="PANTHER" id="PTHR23504:SF30">
    <property type="entry name" value="FACILITATOR SUPERFAMILY ANTIPORTER, PUTATIVE, EXPRESSED-RELATED"/>
    <property type="match status" value="1"/>
</dbReference>
<dbReference type="InterPro" id="IPR011701">
    <property type="entry name" value="MFS"/>
</dbReference>
<keyword evidence="9" id="KW-1185">Reference proteome</keyword>
<dbReference type="GO" id="GO:0016020">
    <property type="term" value="C:membrane"/>
    <property type="evidence" value="ECO:0007669"/>
    <property type="project" value="UniProtKB-SubCell"/>
</dbReference>
<feature type="transmembrane region" description="Helical" evidence="6">
    <location>
        <begin position="349"/>
        <end position="372"/>
    </location>
</feature>
<dbReference type="Proteomes" id="UP000604825">
    <property type="component" value="Unassembled WGS sequence"/>
</dbReference>
<feature type="transmembrane region" description="Helical" evidence="6">
    <location>
        <begin position="53"/>
        <end position="75"/>
    </location>
</feature>
<keyword evidence="4 6" id="KW-1133">Transmembrane helix</keyword>
<gene>
    <name evidence="8" type="ORF">NCGR_LOCUS51242</name>
</gene>
<proteinExistence type="predicted"/>
<sequence length="407" mass="44392">MDRKKASNKSIPYKEFFFVTVSTIASALPISSLFPFLYFMIEDLHVAKTEQDIGLYAGFLGASYFIGRFFASLFWGVVADRIGRKPIIIFSVASVVIFNTLFGLSVKYWMAITTRLLLGALNGMLAPIKAYSIEICRPEHHALGLSIVSTAWGLGLIVGPSIGGYLAQPARQYPNIFSEKSIFGRFPYLLPCLSISIFSAVVLVSCIWLPETLHKHKIIDNEVEMSGDPRTPQTEDIHPDKSLYKNWPLMSSIIAYCVFTLHDTAYTEILSLWTVSDSKYGGLSFSSKEIGQVLAIAGAGLIVYQIFIYRPVHKYLGSVNSCRAASALSIPLIAAFPFMTHLSGLKLGLALYFATILKAALGITILTCTSLLQNYAVPQHQRGAANGIAATAMSFFKAIGPAGAGAL</sequence>
<reference evidence="8" key="1">
    <citation type="submission" date="2020-10" db="EMBL/GenBank/DDBJ databases">
        <authorList>
            <person name="Han B."/>
            <person name="Lu T."/>
            <person name="Zhao Q."/>
            <person name="Huang X."/>
            <person name="Zhao Y."/>
        </authorList>
    </citation>
    <scope>NUCLEOTIDE SEQUENCE</scope>
</reference>
<comment type="subcellular location">
    <subcellularLocation>
        <location evidence="1">Membrane</location>
        <topology evidence="1">Multi-pass membrane protein</topology>
    </subcellularLocation>
</comment>
<dbReference type="GO" id="GO:0022857">
    <property type="term" value="F:transmembrane transporter activity"/>
    <property type="evidence" value="ECO:0007669"/>
    <property type="project" value="InterPro"/>
</dbReference>
<evidence type="ECO:0000313" key="9">
    <source>
        <dbReference type="Proteomes" id="UP000604825"/>
    </source>
</evidence>
<organism evidence="8 9">
    <name type="scientific">Miscanthus lutarioriparius</name>
    <dbReference type="NCBI Taxonomy" id="422564"/>
    <lineage>
        <taxon>Eukaryota</taxon>
        <taxon>Viridiplantae</taxon>
        <taxon>Streptophyta</taxon>
        <taxon>Embryophyta</taxon>
        <taxon>Tracheophyta</taxon>
        <taxon>Spermatophyta</taxon>
        <taxon>Magnoliopsida</taxon>
        <taxon>Liliopsida</taxon>
        <taxon>Poales</taxon>
        <taxon>Poaceae</taxon>
        <taxon>PACMAD clade</taxon>
        <taxon>Panicoideae</taxon>
        <taxon>Andropogonodae</taxon>
        <taxon>Andropogoneae</taxon>
        <taxon>Saccharinae</taxon>
        <taxon>Miscanthus</taxon>
    </lineage>
</organism>
<dbReference type="CDD" id="cd17330">
    <property type="entry name" value="MFS_SLC46_TetA_like"/>
    <property type="match status" value="1"/>
</dbReference>
<dbReference type="PROSITE" id="PS50850">
    <property type="entry name" value="MFS"/>
    <property type="match status" value="1"/>
</dbReference>
<dbReference type="AlphaFoldDB" id="A0A811RD93"/>
<dbReference type="InterPro" id="IPR020846">
    <property type="entry name" value="MFS_dom"/>
</dbReference>
<evidence type="ECO:0000259" key="7">
    <source>
        <dbReference type="PROSITE" id="PS50850"/>
    </source>
</evidence>
<evidence type="ECO:0000256" key="1">
    <source>
        <dbReference type="ARBA" id="ARBA00004141"/>
    </source>
</evidence>
<evidence type="ECO:0000256" key="3">
    <source>
        <dbReference type="ARBA" id="ARBA00022692"/>
    </source>
</evidence>
<keyword evidence="2" id="KW-0813">Transport</keyword>